<sequence length="262" mass="30177">MAPPRASSSKKRKTKEPTSESSRHNDYKEINNKGWALLCNPPRKVVKGLGKEFYANSVPQPGKPYGYLSYVRGKAIDYSPSKIERMLMVKQTSSTQSYEERMKQQDPGFDEILNEICVLNVQWINDQDGRPNQLSRRDLSPQARGLCDEAGVEKIIDEVLVDKDKPITAKKMAKVVAVNPPQTAREHRAHAHVPQEQPQQEEGAEDQPHYLALQLPPYQQYQQFLEGSNWEKLQGDIHQMRRGIHHLREDVNQLKDQQKQWD</sequence>
<feature type="domain" description="Putative plant transposon protein" evidence="2">
    <location>
        <begin position="32"/>
        <end position="146"/>
    </location>
</feature>
<name>A0A444YP06_ARAHY</name>
<evidence type="ECO:0000313" key="4">
    <source>
        <dbReference type="Proteomes" id="UP000289738"/>
    </source>
</evidence>
<evidence type="ECO:0000313" key="3">
    <source>
        <dbReference type="EMBL" id="RYR03693.1"/>
    </source>
</evidence>
<comment type="caution">
    <text evidence="3">The sequence shown here is derived from an EMBL/GenBank/DDBJ whole genome shotgun (WGS) entry which is preliminary data.</text>
</comment>
<dbReference type="AlphaFoldDB" id="A0A444YP06"/>
<dbReference type="Proteomes" id="UP000289738">
    <property type="component" value="Chromosome B06"/>
</dbReference>
<dbReference type="InterPro" id="IPR046796">
    <property type="entry name" value="Transposase_32_dom"/>
</dbReference>
<keyword evidence="4" id="KW-1185">Reference proteome</keyword>
<organism evidence="3 4">
    <name type="scientific">Arachis hypogaea</name>
    <name type="common">Peanut</name>
    <dbReference type="NCBI Taxonomy" id="3818"/>
    <lineage>
        <taxon>Eukaryota</taxon>
        <taxon>Viridiplantae</taxon>
        <taxon>Streptophyta</taxon>
        <taxon>Embryophyta</taxon>
        <taxon>Tracheophyta</taxon>
        <taxon>Spermatophyta</taxon>
        <taxon>Magnoliopsida</taxon>
        <taxon>eudicotyledons</taxon>
        <taxon>Gunneridae</taxon>
        <taxon>Pentapetalae</taxon>
        <taxon>rosids</taxon>
        <taxon>fabids</taxon>
        <taxon>Fabales</taxon>
        <taxon>Fabaceae</taxon>
        <taxon>Papilionoideae</taxon>
        <taxon>50 kb inversion clade</taxon>
        <taxon>dalbergioids sensu lato</taxon>
        <taxon>Dalbergieae</taxon>
        <taxon>Pterocarpus clade</taxon>
        <taxon>Arachis</taxon>
    </lineage>
</organism>
<feature type="region of interest" description="Disordered" evidence="1">
    <location>
        <begin position="184"/>
        <end position="206"/>
    </location>
</feature>
<reference evidence="3 4" key="1">
    <citation type="submission" date="2019-01" db="EMBL/GenBank/DDBJ databases">
        <title>Sequencing of cultivated peanut Arachis hypogaea provides insights into genome evolution and oil improvement.</title>
        <authorList>
            <person name="Chen X."/>
        </authorList>
    </citation>
    <scope>NUCLEOTIDE SEQUENCE [LARGE SCALE GENOMIC DNA]</scope>
    <source>
        <strain evidence="4">cv. Fuhuasheng</strain>
        <tissue evidence="3">Leaves</tissue>
    </source>
</reference>
<dbReference type="EMBL" id="SDMP01000016">
    <property type="protein sequence ID" value="RYR03693.1"/>
    <property type="molecule type" value="Genomic_DNA"/>
</dbReference>
<accession>A0A444YP06</accession>
<proteinExistence type="predicted"/>
<evidence type="ECO:0000256" key="1">
    <source>
        <dbReference type="SAM" id="MobiDB-lite"/>
    </source>
</evidence>
<gene>
    <name evidence="3" type="ORF">Ahy_B06g082892</name>
</gene>
<feature type="compositionally biased region" description="Basic and acidic residues" evidence="1">
    <location>
        <begin position="15"/>
        <end position="27"/>
    </location>
</feature>
<evidence type="ECO:0000259" key="2">
    <source>
        <dbReference type="Pfam" id="PF20167"/>
    </source>
</evidence>
<dbReference type="Pfam" id="PF20167">
    <property type="entry name" value="Transposase_32"/>
    <property type="match status" value="1"/>
</dbReference>
<feature type="region of interest" description="Disordered" evidence="1">
    <location>
        <begin position="1"/>
        <end position="27"/>
    </location>
</feature>
<protein>
    <recommendedName>
        <fullName evidence="2">Putative plant transposon protein domain-containing protein</fullName>
    </recommendedName>
</protein>